<dbReference type="InParanoid" id="T1FJX0"/>
<evidence type="ECO:0000313" key="2">
    <source>
        <dbReference type="EnsemblMetazoa" id="HelroP183604"/>
    </source>
</evidence>
<dbReference type="KEGG" id="hro:HELRODRAFT_183604"/>
<gene>
    <name evidence="2" type="primary">20209119</name>
    <name evidence="1" type="ORF">HELRODRAFT_183604</name>
</gene>
<reference evidence="3" key="1">
    <citation type="submission" date="2012-12" db="EMBL/GenBank/DDBJ databases">
        <authorList>
            <person name="Hellsten U."/>
            <person name="Grimwood J."/>
            <person name="Chapman J.A."/>
            <person name="Shapiro H."/>
            <person name="Aerts A."/>
            <person name="Otillar R.P."/>
            <person name="Terry A.Y."/>
            <person name="Boore J.L."/>
            <person name="Simakov O."/>
            <person name="Marletaz F."/>
            <person name="Cho S.-J."/>
            <person name="Edsinger-Gonzales E."/>
            <person name="Havlak P."/>
            <person name="Kuo D.-H."/>
            <person name="Larsson T."/>
            <person name="Lv J."/>
            <person name="Arendt D."/>
            <person name="Savage R."/>
            <person name="Osoegawa K."/>
            <person name="de Jong P."/>
            <person name="Lindberg D.R."/>
            <person name="Seaver E.C."/>
            <person name="Weisblat D.A."/>
            <person name="Putnam N.H."/>
            <person name="Grigoriev I.V."/>
            <person name="Rokhsar D.S."/>
        </authorList>
    </citation>
    <scope>NUCLEOTIDE SEQUENCE</scope>
</reference>
<reference evidence="1 3" key="2">
    <citation type="journal article" date="2013" name="Nature">
        <title>Insights into bilaterian evolution from three spiralian genomes.</title>
        <authorList>
            <person name="Simakov O."/>
            <person name="Marletaz F."/>
            <person name="Cho S.J."/>
            <person name="Edsinger-Gonzales E."/>
            <person name="Havlak P."/>
            <person name="Hellsten U."/>
            <person name="Kuo D.H."/>
            <person name="Larsson T."/>
            <person name="Lv J."/>
            <person name="Arendt D."/>
            <person name="Savage R."/>
            <person name="Osoegawa K."/>
            <person name="de Jong P."/>
            <person name="Grimwood J."/>
            <person name="Chapman J.A."/>
            <person name="Shapiro H."/>
            <person name="Aerts A."/>
            <person name="Otillar R.P."/>
            <person name="Terry A.Y."/>
            <person name="Boore J.L."/>
            <person name="Grigoriev I.V."/>
            <person name="Lindberg D.R."/>
            <person name="Seaver E.C."/>
            <person name="Weisblat D.A."/>
            <person name="Putnam N.H."/>
            <person name="Rokhsar D.S."/>
        </authorList>
    </citation>
    <scope>NUCLEOTIDE SEQUENCE</scope>
</reference>
<evidence type="ECO:0000313" key="3">
    <source>
        <dbReference type="Proteomes" id="UP000015101"/>
    </source>
</evidence>
<dbReference type="PANTHER" id="PTHR45786:SF74">
    <property type="entry name" value="ATP-DEPENDENT DNA HELICASE"/>
    <property type="match status" value="1"/>
</dbReference>
<dbReference type="eggNOG" id="ENOG502SR3J">
    <property type="taxonomic scope" value="Eukaryota"/>
</dbReference>
<proteinExistence type="predicted"/>
<keyword evidence="3" id="KW-1185">Reference proteome</keyword>
<dbReference type="EnsemblMetazoa" id="HelroT183604">
    <property type="protein sequence ID" value="HelroP183604"/>
    <property type="gene ID" value="HelroG183604"/>
</dbReference>
<dbReference type="OrthoDB" id="424490at2759"/>
<reference evidence="2" key="3">
    <citation type="submission" date="2015-06" db="UniProtKB">
        <authorList>
            <consortium name="EnsemblMetazoa"/>
        </authorList>
    </citation>
    <scope>IDENTIFICATION</scope>
</reference>
<dbReference type="PANTHER" id="PTHR45786">
    <property type="entry name" value="DNA BINDING PROTEIN-LIKE"/>
    <property type="match status" value="1"/>
</dbReference>
<dbReference type="EMBL" id="KB095871">
    <property type="protein sequence ID" value="ESO10446.1"/>
    <property type="molecule type" value="Genomic_DNA"/>
</dbReference>
<dbReference type="CTD" id="20209119"/>
<sequence length="245" mass="28289">MHAQLENAVVSGVHKNGVENLWRCAKQKFKRKNGTCDAYVQSYPDEFMWLSTIGDRKKRFQKALELIRQYYAGHCYQYLNADYQFLKIYFMGNSDAEVDNRCALNLTVKRTIVHELQMFLHQNDNLVNMFKIAFDWMPSDSHRSDKTPAGKHTGRFNSPTIDEVAVVIVGENLQSRDIVLHCRNSDLKRVSEAHRSYDALQLGMHRSSAPTPARPKSGFFSNPAESGPGRIWWPDLSVYQHFKML</sequence>
<dbReference type="EMBL" id="AMQM01008883">
    <property type="status" value="NOT_ANNOTATED_CDS"/>
    <property type="molecule type" value="Genomic_DNA"/>
</dbReference>
<dbReference type="AlphaFoldDB" id="T1FJX0"/>
<accession>T1FJX0</accession>
<protein>
    <submittedName>
        <fullName evidence="1 2">Uncharacterized protein</fullName>
    </submittedName>
</protein>
<dbReference type="GeneID" id="20209119"/>
<dbReference type="Proteomes" id="UP000015101">
    <property type="component" value="Unassembled WGS sequence"/>
</dbReference>
<organism evidence="2 3">
    <name type="scientific">Helobdella robusta</name>
    <name type="common">Californian leech</name>
    <dbReference type="NCBI Taxonomy" id="6412"/>
    <lineage>
        <taxon>Eukaryota</taxon>
        <taxon>Metazoa</taxon>
        <taxon>Spiralia</taxon>
        <taxon>Lophotrochozoa</taxon>
        <taxon>Annelida</taxon>
        <taxon>Clitellata</taxon>
        <taxon>Hirudinea</taxon>
        <taxon>Rhynchobdellida</taxon>
        <taxon>Glossiphoniidae</taxon>
        <taxon>Helobdella</taxon>
    </lineage>
</organism>
<dbReference type="HOGENOM" id="CLU_1134611_0_0_1"/>
<name>T1FJX0_HELRO</name>
<dbReference type="RefSeq" id="XP_009011444.1">
    <property type="nucleotide sequence ID" value="XM_009013196.1"/>
</dbReference>
<evidence type="ECO:0000313" key="1">
    <source>
        <dbReference type="EMBL" id="ESO10446.1"/>
    </source>
</evidence>